<dbReference type="PANTHER" id="PTHR24182:SF13">
    <property type="entry name" value="LD18443P"/>
    <property type="match status" value="1"/>
</dbReference>
<feature type="domain" description="DUF3447" evidence="2">
    <location>
        <begin position="2"/>
        <end position="74"/>
    </location>
</feature>
<name>A2H7U4_TRIV3</name>
<proteinExistence type="predicted"/>
<dbReference type="EMBL" id="DS128013">
    <property type="protein sequence ID" value="EAX74523.1"/>
    <property type="molecule type" value="Genomic_DNA"/>
</dbReference>
<feature type="repeat" description="ANK" evidence="1">
    <location>
        <begin position="211"/>
        <end position="242"/>
    </location>
</feature>
<dbReference type="SUPFAM" id="SSF48403">
    <property type="entry name" value="Ankyrin repeat"/>
    <property type="match status" value="1"/>
</dbReference>
<feature type="repeat" description="ANK" evidence="1">
    <location>
        <begin position="178"/>
        <end position="210"/>
    </location>
</feature>
<dbReference type="PROSITE" id="PS50297">
    <property type="entry name" value="ANK_REP_REGION"/>
    <property type="match status" value="2"/>
</dbReference>
<dbReference type="PANTHER" id="PTHR24182">
    <property type="entry name" value="ANKYRIN REPEAT AND SOCS BOX CONTAINING 4"/>
    <property type="match status" value="1"/>
</dbReference>
<dbReference type="InterPro" id="IPR036770">
    <property type="entry name" value="Ankyrin_rpt-contain_sf"/>
</dbReference>
<evidence type="ECO:0000313" key="4">
    <source>
        <dbReference type="Proteomes" id="UP000001542"/>
    </source>
</evidence>
<dbReference type="Pfam" id="PF11929">
    <property type="entry name" value="DUF3447"/>
    <property type="match status" value="1"/>
</dbReference>
<sequence>MQITPTYLNFSFLSGVPEIMGECLKYQTPNDESMFFVIVSHNTDFLTFLINQYHLEMNLSYCAAFGNLNAFLIYFDMTKDVNDCFINSPLFYLPSLVEDFISFGVDINASDLLGKTAIIHAGLTNNRSAEILLSHGADINSRDSDGMTALHKAASNNYVEFMEFLIEHGADYNASDICKYSVLHFTTRYDSKDAAALLISYGANINAVDDTGKSTLLNAAQQDDFAIAELLISHGADIMQRL</sequence>
<reference evidence="3" key="1">
    <citation type="submission" date="2006-10" db="EMBL/GenBank/DDBJ databases">
        <authorList>
            <person name="Amadeo P."/>
            <person name="Zhao Q."/>
            <person name="Wortman J."/>
            <person name="Fraser-Liggett C."/>
            <person name="Carlton J."/>
        </authorList>
    </citation>
    <scope>NUCLEOTIDE SEQUENCE</scope>
    <source>
        <strain evidence="3">G3</strain>
    </source>
</reference>
<dbReference type="Pfam" id="PF12796">
    <property type="entry name" value="Ank_2"/>
    <property type="match status" value="2"/>
</dbReference>
<dbReference type="SMR" id="A2H7U4"/>
<dbReference type="VEuPathDB" id="TrichDB:TVAG_480130"/>
<dbReference type="InParanoid" id="A2H7U4"/>
<dbReference type="InterPro" id="IPR002110">
    <property type="entry name" value="Ankyrin_rpt"/>
</dbReference>
<dbReference type="SMART" id="SM00248">
    <property type="entry name" value="ANK"/>
    <property type="match status" value="4"/>
</dbReference>
<dbReference type="Proteomes" id="UP000001542">
    <property type="component" value="Unassembled WGS sequence"/>
</dbReference>
<gene>
    <name evidence="3" type="ORF">TVAG_480130</name>
</gene>
<dbReference type="InterPro" id="IPR020683">
    <property type="entry name" value="DUF3447"/>
</dbReference>
<dbReference type="eggNOG" id="KOG0504">
    <property type="taxonomic scope" value="Eukaryota"/>
</dbReference>
<dbReference type="AlphaFoldDB" id="A2H7U4"/>
<reference evidence="3" key="2">
    <citation type="journal article" date="2007" name="Science">
        <title>Draft genome sequence of the sexually transmitted pathogen Trichomonas vaginalis.</title>
        <authorList>
            <person name="Carlton J.M."/>
            <person name="Hirt R.P."/>
            <person name="Silva J.C."/>
            <person name="Delcher A.L."/>
            <person name="Schatz M."/>
            <person name="Zhao Q."/>
            <person name="Wortman J.R."/>
            <person name="Bidwell S.L."/>
            <person name="Alsmark U.C.M."/>
            <person name="Besteiro S."/>
            <person name="Sicheritz-Ponten T."/>
            <person name="Noel C.J."/>
            <person name="Dacks J.B."/>
            <person name="Foster P.G."/>
            <person name="Simillion C."/>
            <person name="Van de Peer Y."/>
            <person name="Miranda-Saavedra D."/>
            <person name="Barton G.J."/>
            <person name="Westrop G.D."/>
            <person name="Mueller S."/>
            <person name="Dessi D."/>
            <person name="Fiori P.L."/>
            <person name="Ren Q."/>
            <person name="Paulsen I."/>
            <person name="Zhang H."/>
            <person name="Bastida-Corcuera F.D."/>
            <person name="Simoes-Barbosa A."/>
            <person name="Brown M.T."/>
            <person name="Hayes R.D."/>
            <person name="Mukherjee M."/>
            <person name="Okumura C.Y."/>
            <person name="Schneider R."/>
            <person name="Smith A.J."/>
            <person name="Vanacova S."/>
            <person name="Villalvazo M."/>
            <person name="Haas B.J."/>
            <person name="Pertea M."/>
            <person name="Feldblyum T.V."/>
            <person name="Utterback T.R."/>
            <person name="Shu C.L."/>
            <person name="Osoegawa K."/>
            <person name="de Jong P.J."/>
            <person name="Hrdy I."/>
            <person name="Horvathova L."/>
            <person name="Zubacova Z."/>
            <person name="Dolezal P."/>
            <person name="Malik S.B."/>
            <person name="Logsdon J.M. Jr."/>
            <person name="Henze K."/>
            <person name="Gupta A."/>
            <person name="Wang C.C."/>
            <person name="Dunne R.L."/>
            <person name="Upcroft J.A."/>
            <person name="Upcroft P."/>
            <person name="White O."/>
            <person name="Salzberg S.L."/>
            <person name="Tang P."/>
            <person name="Chiu C.-H."/>
            <person name="Lee Y.-S."/>
            <person name="Embley T.M."/>
            <person name="Coombs G.H."/>
            <person name="Mottram J.C."/>
            <person name="Tachezy J."/>
            <person name="Fraser-Liggett C.M."/>
            <person name="Johnson P.J."/>
        </authorList>
    </citation>
    <scope>NUCLEOTIDE SEQUENCE [LARGE SCALE GENOMIC DNA]</scope>
    <source>
        <strain evidence="3">G3</strain>
    </source>
</reference>
<dbReference type="Gene3D" id="1.25.40.20">
    <property type="entry name" value="Ankyrin repeat-containing domain"/>
    <property type="match status" value="1"/>
</dbReference>
<feature type="repeat" description="ANK" evidence="1">
    <location>
        <begin position="145"/>
        <end position="177"/>
    </location>
</feature>
<dbReference type="VEuPathDB" id="TrichDB:TVAGG3_0245240"/>
<evidence type="ECO:0000313" key="3">
    <source>
        <dbReference type="EMBL" id="EAX74523.1"/>
    </source>
</evidence>
<keyword evidence="1" id="KW-0040">ANK repeat</keyword>
<evidence type="ECO:0000259" key="2">
    <source>
        <dbReference type="Pfam" id="PF11929"/>
    </source>
</evidence>
<dbReference type="STRING" id="5722.A2H7U4"/>
<dbReference type="PROSITE" id="PS50088">
    <property type="entry name" value="ANK_REPEAT"/>
    <property type="match status" value="3"/>
</dbReference>
<dbReference type="PRINTS" id="PR01415">
    <property type="entry name" value="ANKYRIN"/>
</dbReference>
<accession>A2H7U4</accession>
<protein>
    <submittedName>
        <fullName evidence="3">Ankyrin repeat protein, putative</fullName>
    </submittedName>
</protein>
<evidence type="ECO:0000256" key="1">
    <source>
        <dbReference type="PROSITE-ProRule" id="PRU00023"/>
    </source>
</evidence>
<organism evidence="3 4">
    <name type="scientific">Trichomonas vaginalis (strain ATCC PRA-98 / G3)</name>
    <dbReference type="NCBI Taxonomy" id="412133"/>
    <lineage>
        <taxon>Eukaryota</taxon>
        <taxon>Metamonada</taxon>
        <taxon>Parabasalia</taxon>
        <taxon>Trichomonadida</taxon>
        <taxon>Trichomonadidae</taxon>
        <taxon>Trichomonas</taxon>
    </lineage>
</organism>
<keyword evidence="4" id="KW-1185">Reference proteome</keyword>
<dbReference type="OrthoDB" id="341259at2759"/>